<feature type="domain" description="HTH iclR-type" evidence="4">
    <location>
        <begin position="11"/>
        <end position="69"/>
    </location>
</feature>
<gene>
    <name evidence="6" type="ORF">JOF46_000893</name>
</gene>
<keyword evidence="1" id="KW-0805">Transcription regulation</keyword>
<dbReference type="EMBL" id="JAGIOE010000001">
    <property type="protein sequence ID" value="MBP2372981.1"/>
    <property type="molecule type" value="Genomic_DNA"/>
</dbReference>
<evidence type="ECO:0000256" key="1">
    <source>
        <dbReference type="ARBA" id="ARBA00023015"/>
    </source>
</evidence>
<dbReference type="SUPFAM" id="SSF46785">
    <property type="entry name" value="Winged helix' DNA-binding domain"/>
    <property type="match status" value="1"/>
</dbReference>
<evidence type="ECO:0000313" key="7">
    <source>
        <dbReference type="Proteomes" id="UP000766570"/>
    </source>
</evidence>
<evidence type="ECO:0000259" key="4">
    <source>
        <dbReference type="PROSITE" id="PS51077"/>
    </source>
</evidence>
<dbReference type="Gene3D" id="3.30.450.40">
    <property type="match status" value="1"/>
</dbReference>
<dbReference type="InterPro" id="IPR050707">
    <property type="entry name" value="HTH_MetabolicPath_Reg"/>
</dbReference>
<dbReference type="PROSITE" id="PS51078">
    <property type="entry name" value="ICLR_ED"/>
    <property type="match status" value="1"/>
</dbReference>
<dbReference type="InterPro" id="IPR036390">
    <property type="entry name" value="WH_DNA-bd_sf"/>
</dbReference>
<dbReference type="Gene3D" id="1.10.10.10">
    <property type="entry name" value="Winged helix-like DNA-binding domain superfamily/Winged helix DNA-binding domain"/>
    <property type="match status" value="1"/>
</dbReference>
<dbReference type="SMART" id="SM00346">
    <property type="entry name" value="HTH_ICLR"/>
    <property type="match status" value="1"/>
</dbReference>
<dbReference type="InterPro" id="IPR014757">
    <property type="entry name" value="Tscrpt_reg_IclR_C"/>
</dbReference>
<dbReference type="PANTHER" id="PTHR30136">
    <property type="entry name" value="HELIX-TURN-HELIX TRANSCRIPTIONAL REGULATOR, ICLR FAMILY"/>
    <property type="match status" value="1"/>
</dbReference>
<sequence>MDAGSPRNEYVQAFERGLAVISVFDGSPLTLSEVAERVGMSPAAARRYLSTLTQLGYFAHHGGRFSAQARLLELSDPFLVANDPTLRARPVLEELTGRINETSTLTLLKGHEVLNVLDIQTNHELAIQVQRGRLLPVYCTAMGRAMLSLLPGDGAARLLEATEPEPRTKHTLTDPGQILKQVQLARTRGYALVEEEHTAGIRTMSMAFELPRGELAAFSAPTPMARESRQEYVARVEEPLRDAVRAMTGAAAP</sequence>
<dbReference type="PANTHER" id="PTHR30136:SF35">
    <property type="entry name" value="HTH-TYPE TRANSCRIPTIONAL REGULATOR RV1719"/>
    <property type="match status" value="1"/>
</dbReference>
<dbReference type="Pfam" id="PF09339">
    <property type="entry name" value="HTH_IclR"/>
    <property type="match status" value="1"/>
</dbReference>
<dbReference type="SUPFAM" id="SSF55781">
    <property type="entry name" value="GAF domain-like"/>
    <property type="match status" value="1"/>
</dbReference>
<name>A0ABS4W9U8_9MICC</name>
<accession>A0ABS4W9U8</accession>
<proteinExistence type="predicted"/>
<dbReference type="RefSeq" id="WP_209906222.1">
    <property type="nucleotide sequence ID" value="NZ_BAAAMI010000019.1"/>
</dbReference>
<evidence type="ECO:0000256" key="3">
    <source>
        <dbReference type="ARBA" id="ARBA00023163"/>
    </source>
</evidence>
<keyword evidence="2" id="KW-0238">DNA-binding</keyword>
<evidence type="ECO:0000313" key="6">
    <source>
        <dbReference type="EMBL" id="MBP2372981.1"/>
    </source>
</evidence>
<dbReference type="InterPro" id="IPR036388">
    <property type="entry name" value="WH-like_DNA-bd_sf"/>
</dbReference>
<organism evidence="6 7">
    <name type="scientific">Paeniglutamicibacter psychrophenolicus</name>
    <dbReference type="NCBI Taxonomy" id="257454"/>
    <lineage>
        <taxon>Bacteria</taxon>
        <taxon>Bacillati</taxon>
        <taxon>Actinomycetota</taxon>
        <taxon>Actinomycetes</taxon>
        <taxon>Micrococcales</taxon>
        <taxon>Micrococcaceae</taxon>
        <taxon>Paeniglutamicibacter</taxon>
    </lineage>
</organism>
<keyword evidence="7" id="KW-1185">Reference proteome</keyword>
<dbReference type="InterPro" id="IPR029016">
    <property type="entry name" value="GAF-like_dom_sf"/>
</dbReference>
<protein>
    <submittedName>
        <fullName evidence="6">IclR family pca regulon transcriptional regulator</fullName>
    </submittedName>
</protein>
<evidence type="ECO:0000256" key="2">
    <source>
        <dbReference type="ARBA" id="ARBA00023125"/>
    </source>
</evidence>
<feature type="domain" description="IclR-ED" evidence="5">
    <location>
        <begin position="70"/>
        <end position="253"/>
    </location>
</feature>
<dbReference type="Proteomes" id="UP000766570">
    <property type="component" value="Unassembled WGS sequence"/>
</dbReference>
<dbReference type="PROSITE" id="PS51077">
    <property type="entry name" value="HTH_ICLR"/>
    <property type="match status" value="1"/>
</dbReference>
<comment type="caution">
    <text evidence="6">The sequence shown here is derived from an EMBL/GenBank/DDBJ whole genome shotgun (WGS) entry which is preliminary data.</text>
</comment>
<dbReference type="Pfam" id="PF01614">
    <property type="entry name" value="IclR_C"/>
    <property type="match status" value="1"/>
</dbReference>
<keyword evidence="3" id="KW-0804">Transcription</keyword>
<evidence type="ECO:0000259" key="5">
    <source>
        <dbReference type="PROSITE" id="PS51078"/>
    </source>
</evidence>
<reference evidence="6 7" key="1">
    <citation type="submission" date="2021-03" db="EMBL/GenBank/DDBJ databases">
        <title>Sequencing the genomes of 1000 actinobacteria strains.</title>
        <authorList>
            <person name="Klenk H.-P."/>
        </authorList>
    </citation>
    <scope>NUCLEOTIDE SEQUENCE [LARGE SCALE GENOMIC DNA]</scope>
    <source>
        <strain evidence="6 7">DSM 15454</strain>
    </source>
</reference>
<dbReference type="InterPro" id="IPR005471">
    <property type="entry name" value="Tscrpt_reg_IclR_N"/>
</dbReference>